<dbReference type="PANTHER" id="PTHR30619:SF1">
    <property type="entry name" value="RECOMBINATION PROTEIN 2"/>
    <property type="match status" value="1"/>
</dbReference>
<dbReference type="SUPFAM" id="SSF56281">
    <property type="entry name" value="Metallo-hydrolase/oxidoreductase"/>
    <property type="match status" value="1"/>
</dbReference>
<organism evidence="1 2">
    <name type="scientific">Pantoea stewartii subsp. stewartii DC283</name>
    <dbReference type="NCBI Taxonomy" id="660596"/>
    <lineage>
        <taxon>Bacteria</taxon>
        <taxon>Pseudomonadati</taxon>
        <taxon>Pseudomonadota</taxon>
        <taxon>Gammaproteobacteria</taxon>
        <taxon>Enterobacterales</taxon>
        <taxon>Erwiniaceae</taxon>
        <taxon>Pantoea</taxon>
    </lineage>
</organism>
<dbReference type="EMBL" id="AHIE01000008">
    <property type="protein sequence ID" value="EHU01252.1"/>
    <property type="molecule type" value="Genomic_DNA"/>
</dbReference>
<keyword evidence="1" id="KW-0378">Hydrolase</keyword>
<comment type="caution">
    <text evidence="1">The sequence shown here is derived from an EMBL/GenBank/DDBJ whole genome shotgun (WGS) entry which is preliminary data.</text>
</comment>
<sequence>MLLTGDLETEAERQLVRLEKQQLKADILQVPHHGSRSSSSRILLRSIPGHTAIASVARYNAWQMPAKSVLRNYREHAYDWRDTGQSGQISIKIEANTVQVFSFREQLVPRWYHQWFGVKRESR</sequence>
<accession>H3RBB3</accession>
<proteinExistence type="predicted"/>
<dbReference type="Gene3D" id="3.60.15.10">
    <property type="entry name" value="Ribonuclease Z/Hydroxyacylglutathione hydrolase-like"/>
    <property type="match status" value="1"/>
</dbReference>
<evidence type="ECO:0000313" key="2">
    <source>
        <dbReference type="Proteomes" id="UP000005050"/>
    </source>
</evidence>
<dbReference type="GO" id="GO:0016787">
    <property type="term" value="F:hydrolase activity"/>
    <property type="evidence" value="ECO:0007669"/>
    <property type="project" value="UniProtKB-KW"/>
</dbReference>
<gene>
    <name evidence="1" type="ORF">CKS_3997</name>
</gene>
<dbReference type="Proteomes" id="UP000005050">
    <property type="component" value="Unassembled WGS sequence"/>
</dbReference>
<name>H3RBB3_PANSE</name>
<evidence type="ECO:0000313" key="1">
    <source>
        <dbReference type="EMBL" id="EHU01252.1"/>
    </source>
</evidence>
<dbReference type="PATRIC" id="fig|660596.6.peg.1263"/>
<reference evidence="1 2" key="1">
    <citation type="journal article" date="2012" name="Mol. Microbiol.">
        <title>The genetic and structural basis of two distinct terminal side branch residues in stewartan and amylovoran exopolysaccharides and their potential role in host adaptation.</title>
        <authorList>
            <person name="Wang X."/>
            <person name="Yang F."/>
            <person name="von Bodman S.B."/>
        </authorList>
    </citation>
    <scope>NUCLEOTIDE SEQUENCE [LARGE SCALE GENOMIC DNA]</scope>
    <source>
        <strain evidence="1 2">DC283</strain>
    </source>
</reference>
<protein>
    <submittedName>
        <fullName evidence="1">Metallo-beta-lactamase superfamily hydrolase</fullName>
    </submittedName>
</protein>
<dbReference type="InterPro" id="IPR052159">
    <property type="entry name" value="Competence_DNA_uptake"/>
</dbReference>
<dbReference type="InterPro" id="IPR036866">
    <property type="entry name" value="RibonucZ/Hydroxyglut_hydro"/>
</dbReference>
<dbReference type="PANTHER" id="PTHR30619">
    <property type="entry name" value="DNA INTERNALIZATION/COMPETENCE PROTEIN COMEC/REC2"/>
    <property type="match status" value="1"/>
</dbReference>
<dbReference type="AlphaFoldDB" id="H3RBB3"/>